<evidence type="ECO:0000313" key="1">
    <source>
        <dbReference type="EMBL" id="OIW02865.1"/>
    </source>
</evidence>
<organism evidence="1 2">
    <name type="scientific">Lupinus angustifolius</name>
    <name type="common">Narrow-leaved blue lupine</name>
    <dbReference type="NCBI Taxonomy" id="3871"/>
    <lineage>
        <taxon>Eukaryota</taxon>
        <taxon>Viridiplantae</taxon>
        <taxon>Streptophyta</taxon>
        <taxon>Embryophyta</taxon>
        <taxon>Tracheophyta</taxon>
        <taxon>Spermatophyta</taxon>
        <taxon>Magnoliopsida</taxon>
        <taxon>eudicotyledons</taxon>
        <taxon>Gunneridae</taxon>
        <taxon>Pentapetalae</taxon>
        <taxon>rosids</taxon>
        <taxon>fabids</taxon>
        <taxon>Fabales</taxon>
        <taxon>Fabaceae</taxon>
        <taxon>Papilionoideae</taxon>
        <taxon>50 kb inversion clade</taxon>
        <taxon>genistoids sensu lato</taxon>
        <taxon>core genistoids</taxon>
        <taxon>Genisteae</taxon>
        <taxon>Lupinus</taxon>
    </lineage>
</organism>
<keyword evidence="2" id="KW-1185">Reference proteome</keyword>
<proteinExistence type="predicted"/>
<reference evidence="1 2" key="1">
    <citation type="journal article" date="2017" name="Plant Biotechnol. J.">
        <title>A comprehensive draft genome sequence for lupin (Lupinus angustifolius), an emerging health food: insights into plant-microbe interactions and legume evolution.</title>
        <authorList>
            <person name="Hane J.K."/>
            <person name="Ming Y."/>
            <person name="Kamphuis L.G."/>
            <person name="Nelson M.N."/>
            <person name="Garg G."/>
            <person name="Atkins C.A."/>
            <person name="Bayer P.E."/>
            <person name="Bravo A."/>
            <person name="Bringans S."/>
            <person name="Cannon S."/>
            <person name="Edwards D."/>
            <person name="Foley R."/>
            <person name="Gao L.L."/>
            <person name="Harrison M.J."/>
            <person name="Huang W."/>
            <person name="Hurgobin B."/>
            <person name="Li S."/>
            <person name="Liu C.W."/>
            <person name="McGrath A."/>
            <person name="Morahan G."/>
            <person name="Murray J."/>
            <person name="Weller J."/>
            <person name="Jian J."/>
            <person name="Singh K.B."/>
        </authorList>
    </citation>
    <scope>NUCLEOTIDE SEQUENCE [LARGE SCALE GENOMIC DNA]</scope>
    <source>
        <strain evidence="2">cv. Tanjil</strain>
        <tissue evidence="1">Whole plant</tissue>
    </source>
</reference>
<dbReference type="Proteomes" id="UP000188354">
    <property type="component" value="Chromosome LG11"/>
</dbReference>
<gene>
    <name evidence="1" type="ORF">TanjilG_29641</name>
</gene>
<accession>A0A4P1R6V9</accession>
<dbReference type="AlphaFoldDB" id="A0A4P1R6V9"/>
<evidence type="ECO:0000313" key="2">
    <source>
        <dbReference type="Proteomes" id="UP000188354"/>
    </source>
</evidence>
<dbReference type="EMBL" id="CM007371">
    <property type="protein sequence ID" value="OIW02865.1"/>
    <property type="molecule type" value="Genomic_DNA"/>
</dbReference>
<dbReference type="Gramene" id="OIW02865">
    <property type="protein sequence ID" value="OIW02865"/>
    <property type="gene ID" value="TanjilG_29641"/>
</dbReference>
<sequence>MASKSWKEKSAKKPLVSLALKGKRWKSTLLGECSFKPSSSKIGYHPPPPPCFNPDDTKKVLSNWKQMRISKQRREAKVKLDLIKNTTGFTDNMDSMRDFEKLIGCKFVSHTISREEFFGGYLN</sequence>
<name>A0A4P1R6V9_LUPAN</name>
<protein>
    <submittedName>
        <fullName evidence="1">Uncharacterized protein</fullName>
    </submittedName>
</protein>